<name>K4BHV6_SOLLC</name>
<dbReference type="Proteomes" id="UP000004994">
    <property type="component" value="Chromosome 3"/>
</dbReference>
<dbReference type="eggNOG" id="KOG1192">
    <property type="taxonomic scope" value="Eukaryota"/>
</dbReference>
<reference evidence="2" key="2">
    <citation type="submission" date="2015-06" db="UniProtKB">
        <authorList>
            <consortium name="EnsemblPlants"/>
        </authorList>
    </citation>
    <scope>IDENTIFICATION</scope>
    <source>
        <strain evidence="2">cv. Heinz 1706</strain>
    </source>
</reference>
<dbReference type="PhylomeDB" id="K4BHV6"/>
<dbReference type="InParanoid" id="K4BHV6"/>
<dbReference type="PANTHER" id="PTHR11926:SF1392">
    <property type="entry name" value="GLYCOSYLTRANSFERASE"/>
    <property type="match status" value="1"/>
</dbReference>
<accession>K4BHV6</accession>
<dbReference type="EnsemblPlants" id="Solyc03g078800.2.1">
    <property type="protein sequence ID" value="Solyc03g078800.2.1"/>
    <property type="gene ID" value="Solyc03g078800.2"/>
</dbReference>
<sequence length="273" mass="31472">MDPLPHVIIFPFPAQGHGDVAQEINLPPSFWSYFCILHLIQAEELPLKENAKDLTLTKVKGMEDILRGRDIPSFCQGSDLTNSDFRIVMAETQQTPRARGTHLKIWKAPCFLKFKRLWQEDESCMSWLDTQPPKSVIYVSFGSIAGLTKEELLEFWYGLVNSDQKFLWVMRPDLIIGQEKKDEIPVELEQGTKARGYKQVNSKFVGEVWKMGLDIKDTCDRDIIAKLIREMMNSRKQQSTWQKKTINEGGSSYINLDRLIQDIRSVIAPHKQT</sequence>
<dbReference type="Gene3D" id="3.40.50.2000">
    <property type="entry name" value="Glycogen Phosphorylase B"/>
    <property type="match status" value="3"/>
</dbReference>
<dbReference type="HOGENOM" id="CLU_001724_1_0_1"/>
<dbReference type="Gramene" id="Solyc03g078800.2.1">
    <property type="protein sequence ID" value="Solyc03g078800.2.1"/>
    <property type="gene ID" value="Solyc03g078800.2"/>
</dbReference>
<keyword evidence="3" id="KW-1185">Reference proteome</keyword>
<evidence type="ECO:0000256" key="1">
    <source>
        <dbReference type="ARBA" id="ARBA00009995"/>
    </source>
</evidence>
<evidence type="ECO:0000313" key="3">
    <source>
        <dbReference type="Proteomes" id="UP000004994"/>
    </source>
</evidence>
<protein>
    <recommendedName>
        <fullName evidence="4">UDP-glycosyltransferases domain-containing protein</fullName>
    </recommendedName>
</protein>
<evidence type="ECO:0008006" key="4">
    <source>
        <dbReference type="Google" id="ProtNLM"/>
    </source>
</evidence>
<dbReference type="PANTHER" id="PTHR11926">
    <property type="entry name" value="GLUCOSYL/GLUCURONOSYL TRANSFERASES"/>
    <property type="match status" value="1"/>
</dbReference>
<evidence type="ECO:0000313" key="2">
    <source>
        <dbReference type="EnsemblPlants" id="Solyc03g078800.2.1"/>
    </source>
</evidence>
<dbReference type="PaxDb" id="4081-Solyc03g078800.2.1"/>
<dbReference type="AlphaFoldDB" id="K4BHV6"/>
<reference evidence="2" key="1">
    <citation type="journal article" date="2012" name="Nature">
        <title>The tomato genome sequence provides insights into fleshy fruit evolution.</title>
        <authorList>
            <consortium name="Tomato Genome Consortium"/>
        </authorList>
    </citation>
    <scope>NUCLEOTIDE SEQUENCE [LARGE SCALE GENOMIC DNA]</scope>
    <source>
        <strain evidence="2">cv. Heinz 1706</strain>
    </source>
</reference>
<dbReference type="STRING" id="4081.K4BHV6"/>
<proteinExistence type="inferred from homology"/>
<comment type="similarity">
    <text evidence="1">Belongs to the UDP-glycosyltransferase family.</text>
</comment>
<organism evidence="2">
    <name type="scientific">Solanum lycopersicum</name>
    <name type="common">Tomato</name>
    <name type="synonym">Lycopersicon esculentum</name>
    <dbReference type="NCBI Taxonomy" id="4081"/>
    <lineage>
        <taxon>Eukaryota</taxon>
        <taxon>Viridiplantae</taxon>
        <taxon>Streptophyta</taxon>
        <taxon>Embryophyta</taxon>
        <taxon>Tracheophyta</taxon>
        <taxon>Spermatophyta</taxon>
        <taxon>Magnoliopsida</taxon>
        <taxon>eudicotyledons</taxon>
        <taxon>Gunneridae</taxon>
        <taxon>Pentapetalae</taxon>
        <taxon>asterids</taxon>
        <taxon>lamiids</taxon>
        <taxon>Solanales</taxon>
        <taxon>Solanaceae</taxon>
        <taxon>Solanoideae</taxon>
        <taxon>Solaneae</taxon>
        <taxon>Solanum</taxon>
        <taxon>Solanum subgen. Lycopersicon</taxon>
    </lineage>
</organism>
<dbReference type="SUPFAM" id="SSF53756">
    <property type="entry name" value="UDP-Glycosyltransferase/glycogen phosphorylase"/>
    <property type="match status" value="1"/>
</dbReference>